<dbReference type="GO" id="GO:0019843">
    <property type="term" value="F:rRNA binding"/>
    <property type="evidence" value="ECO:0007669"/>
    <property type="project" value="UniProtKB-UniRule"/>
</dbReference>
<dbReference type="SUPFAM" id="SSF56053">
    <property type="entry name" value="Ribosomal protein L6"/>
    <property type="match status" value="2"/>
</dbReference>
<evidence type="ECO:0000256" key="6">
    <source>
        <dbReference type="RuleBase" id="RU003869"/>
    </source>
</evidence>
<evidence type="ECO:0000256" key="3">
    <source>
        <dbReference type="ARBA" id="ARBA00023274"/>
    </source>
</evidence>
<evidence type="ECO:0000313" key="10">
    <source>
        <dbReference type="EMBL" id="MBL6811769.1"/>
    </source>
</evidence>
<dbReference type="AlphaFoldDB" id="A0A937HZV0"/>
<dbReference type="PANTHER" id="PTHR11655">
    <property type="entry name" value="60S/50S RIBOSOMAL PROTEIN L6/L9"/>
    <property type="match status" value="1"/>
</dbReference>
<dbReference type="Pfam" id="PF00347">
    <property type="entry name" value="Ribosomal_L6"/>
    <property type="match status" value="2"/>
</dbReference>
<evidence type="ECO:0000313" key="11">
    <source>
        <dbReference type="Proteomes" id="UP000744438"/>
    </source>
</evidence>
<protein>
    <recommendedName>
        <fullName evidence="4 5">50S ribosomal protein L6</fullName>
    </recommendedName>
</protein>
<dbReference type="PANTHER" id="PTHR11655:SF14">
    <property type="entry name" value="LARGE RIBOSOMAL SUBUNIT PROTEIN UL6M"/>
    <property type="match status" value="1"/>
</dbReference>
<accession>A0A937HZV0</accession>
<gene>
    <name evidence="10" type="primary">rplF</name>
    <name evidence="10" type="ORF">ISQ63_02660</name>
</gene>
<comment type="function">
    <text evidence="7">This protein binds to the 23S rRNA, and is important in its secondary structure. It is located near the subunit interface in the base of the L7/L12 stalk, and near the tRNA binding site of the peptidyltransferase center.</text>
</comment>
<feature type="compositionally biased region" description="Basic and acidic residues" evidence="8">
    <location>
        <begin position="150"/>
        <end position="179"/>
    </location>
</feature>
<dbReference type="InterPro" id="IPR000702">
    <property type="entry name" value="Ribosomal_uL6-like"/>
</dbReference>
<evidence type="ECO:0000256" key="8">
    <source>
        <dbReference type="SAM" id="MobiDB-lite"/>
    </source>
</evidence>
<reference evidence="10" key="1">
    <citation type="submission" date="2020-10" db="EMBL/GenBank/DDBJ databases">
        <title>Microbiome of the Black Sea water column analyzed by genome centric metagenomics.</title>
        <authorList>
            <person name="Cabello-Yeves P.J."/>
            <person name="Callieri C."/>
            <person name="Picazo A."/>
            <person name="Mehrshad M."/>
            <person name="Haro-Moreno J.M."/>
            <person name="Roda-Garcia J."/>
            <person name="Dzembekova N."/>
            <person name="Slabakova V."/>
            <person name="Slabakova N."/>
            <person name="Moncheva S."/>
            <person name="Rodriguez-Valera F."/>
        </authorList>
    </citation>
    <scope>NUCLEOTIDE SEQUENCE</scope>
    <source>
        <strain evidence="10">BS307-5m-G49</strain>
    </source>
</reference>
<feature type="domain" description="Large ribosomal subunit protein uL6 alpha-beta" evidence="9">
    <location>
        <begin position="92"/>
        <end position="165"/>
    </location>
</feature>
<evidence type="ECO:0000256" key="1">
    <source>
        <dbReference type="ARBA" id="ARBA00009356"/>
    </source>
</evidence>
<dbReference type="FunFam" id="3.90.930.12:FF:000001">
    <property type="entry name" value="50S ribosomal protein L6"/>
    <property type="match status" value="1"/>
</dbReference>
<evidence type="ECO:0000259" key="9">
    <source>
        <dbReference type="Pfam" id="PF00347"/>
    </source>
</evidence>
<dbReference type="PRINTS" id="PR00059">
    <property type="entry name" value="RIBOSOMALL6"/>
</dbReference>
<dbReference type="InterPro" id="IPR019906">
    <property type="entry name" value="Ribosomal_uL6_bac-type"/>
</dbReference>
<keyword evidence="3 6" id="KW-0687">Ribonucleoprotein</keyword>
<dbReference type="GO" id="GO:0003735">
    <property type="term" value="F:structural constituent of ribosome"/>
    <property type="evidence" value="ECO:0007669"/>
    <property type="project" value="UniProtKB-UniRule"/>
</dbReference>
<comment type="similarity">
    <text evidence="1 6">Belongs to the universal ribosomal protein uL6 family.</text>
</comment>
<dbReference type="PROSITE" id="PS00525">
    <property type="entry name" value="RIBOSOMAL_L6_1"/>
    <property type="match status" value="1"/>
</dbReference>
<proteinExistence type="inferred from homology"/>
<dbReference type="EMBL" id="JADHQC010000011">
    <property type="protein sequence ID" value="MBL6811769.1"/>
    <property type="molecule type" value="Genomic_DNA"/>
</dbReference>
<keyword evidence="7" id="KW-0699">rRNA-binding</keyword>
<sequence>MARNINRKLLLSDGAKASIAEDVLSISGSKGELSLNVHDTVKVSLEEDSILFNPKDLEDKTSISMTSTMRSLTLNMIEGVTKGFEKKLEINGVGYRVKVSGANLELSLGYSHPINYKLPDGVTAEAPTNTELVLTSTNKQLLGDTASEIRAFRPPEPYKGKGVKYSDEHIKRKESKKTA</sequence>
<evidence type="ECO:0000256" key="4">
    <source>
        <dbReference type="ARBA" id="ARBA00035454"/>
    </source>
</evidence>
<dbReference type="Gene3D" id="3.90.930.12">
    <property type="entry name" value="Ribosomal protein L6, alpha-beta domain"/>
    <property type="match status" value="2"/>
</dbReference>
<evidence type="ECO:0000256" key="7">
    <source>
        <dbReference type="RuleBase" id="RU003870"/>
    </source>
</evidence>
<feature type="domain" description="Large ribosomal subunit protein uL6 alpha-beta" evidence="9">
    <location>
        <begin position="14"/>
        <end position="83"/>
    </location>
</feature>
<feature type="region of interest" description="Disordered" evidence="8">
    <location>
        <begin position="146"/>
        <end position="179"/>
    </location>
</feature>
<dbReference type="GO" id="GO:0002181">
    <property type="term" value="P:cytoplasmic translation"/>
    <property type="evidence" value="ECO:0007669"/>
    <property type="project" value="TreeGrafter"/>
</dbReference>
<dbReference type="NCBIfam" id="TIGR03654">
    <property type="entry name" value="L6_bact"/>
    <property type="match status" value="1"/>
</dbReference>
<dbReference type="InterPro" id="IPR020040">
    <property type="entry name" value="Ribosomal_uL6_a/b-dom"/>
</dbReference>
<dbReference type="GO" id="GO:0022625">
    <property type="term" value="C:cytosolic large ribosomal subunit"/>
    <property type="evidence" value="ECO:0007669"/>
    <property type="project" value="UniProtKB-UniRule"/>
</dbReference>
<keyword evidence="2 6" id="KW-0689">Ribosomal protein</keyword>
<dbReference type="InterPro" id="IPR036789">
    <property type="entry name" value="Ribosomal_uL6-like_a/b-dom_sf"/>
</dbReference>
<keyword evidence="7" id="KW-0694">RNA-binding</keyword>
<organism evidence="10 11">
    <name type="scientific">SAR86 cluster bacterium</name>
    <dbReference type="NCBI Taxonomy" id="2030880"/>
    <lineage>
        <taxon>Bacteria</taxon>
        <taxon>Pseudomonadati</taxon>
        <taxon>Pseudomonadota</taxon>
        <taxon>Gammaproteobacteria</taxon>
        <taxon>SAR86 cluster</taxon>
    </lineage>
</organism>
<evidence type="ECO:0000256" key="5">
    <source>
        <dbReference type="NCBIfam" id="TIGR03654"/>
    </source>
</evidence>
<evidence type="ECO:0000256" key="2">
    <source>
        <dbReference type="ARBA" id="ARBA00022980"/>
    </source>
</evidence>
<dbReference type="PIRSF" id="PIRSF002162">
    <property type="entry name" value="Ribosomal_L6"/>
    <property type="match status" value="1"/>
</dbReference>
<name>A0A937HZV0_9GAMM</name>
<comment type="caution">
    <text evidence="10">The sequence shown here is derived from an EMBL/GenBank/DDBJ whole genome shotgun (WGS) entry which is preliminary data.</text>
</comment>
<dbReference type="InterPro" id="IPR002358">
    <property type="entry name" value="Ribosomal_uL6_CS"/>
</dbReference>
<dbReference type="Proteomes" id="UP000744438">
    <property type="component" value="Unassembled WGS sequence"/>
</dbReference>